<dbReference type="SUPFAM" id="SSF54593">
    <property type="entry name" value="Glyoxalase/Bleomycin resistance protein/Dihydroxybiphenyl dioxygenase"/>
    <property type="match status" value="1"/>
</dbReference>
<keyword evidence="3" id="KW-1185">Reference proteome</keyword>
<dbReference type="PANTHER" id="PTHR47802">
    <property type="entry name" value="GLYOXALASE FAMILY PROTEIN, EXPRESSED"/>
    <property type="match status" value="1"/>
</dbReference>
<dbReference type="Proteomes" id="UP000192746">
    <property type="component" value="Unassembled WGS sequence"/>
</dbReference>
<dbReference type="STRING" id="1185767.IIF7_11013"/>
<dbReference type="CDD" id="cd06587">
    <property type="entry name" value="VOC"/>
    <property type="match status" value="1"/>
</dbReference>
<accession>A0A1Y1T2U3</accession>
<dbReference type="OrthoDB" id="192739at2"/>
<dbReference type="EMBL" id="ARYN01000009">
    <property type="protein sequence ID" value="ORL45347.1"/>
    <property type="molecule type" value="Genomic_DNA"/>
</dbReference>
<evidence type="ECO:0000313" key="2">
    <source>
        <dbReference type="EMBL" id="ORL45347.1"/>
    </source>
</evidence>
<dbReference type="InterPro" id="IPR029068">
    <property type="entry name" value="Glyas_Bleomycin-R_OHBP_Dase"/>
</dbReference>
<dbReference type="Gene3D" id="3.10.180.10">
    <property type="entry name" value="2,3-Dihydroxybiphenyl 1,2-Dioxygenase, domain 1"/>
    <property type="match status" value="1"/>
</dbReference>
<dbReference type="GO" id="GO:0051213">
    <property type="term" value="F:dioxygenase activity"/>
    <property type="evidence" value="ECO:0007669"/>
    <property type="project" value="UniProtKB-KW"/>
</dbReference>
<comment type="caution">
    <text evidence="2">The sequence shown here is derived from an EMBL/GenBank/DDBJ whole genome shotgun (WGS) entry which is preliminary data.</text>
</comment>
<organism evidence="2 3">
    <name type="scientific">Zunongwangia atlantica 22II14-10F7</name>
    <dbReference type="NCBI Taxonomy" id="1185767"/>
    <lineage>
        <taxon>Bacteria</taxon>
        <taxon>Pseudomonadati</taxon>
        <taxon>Bacteroidota</taxon>
        <taxon>Flavobacteriia</taxon>
        <taxon>Flavobacteriales</taxon>
        <taxon>Flavobacteriaceae</taxon>
        <taxon>Zunongwangia</taxon>
    </lineage>
</organism>
<dbReference type="RefSeq" id="WP_084841748.1">
    <property type="nucleotide sequence ID" value="NZ_ARYN01000009.1"/>
</dbReference>
<proteinExistence type="predicted"/>
<name>A0A1Y1T2U3_9FLAO</name>
<evidence type="ECO:0000313" key="3">
    <source>
        <dbReference type="Proteomes" id="UP000192746"/>
    </source>
</evidence>
<dbReference type="InterPro" id="IPR037523">
    <property type="entry name" value="VOC_core"/>
</dbReference>
<dbReference type="Pfam" id="PF00903">
    <property type="entry name" value="Glyoxalase"/>
    <property type="match status" value="1"/>
</dbReference>
<dbReference type="InterPro" id="IPR004360">
    <property type="entry name" value="Glyas_Fos-R_dOase_dom"/>
</dbReference>
<dbReference type="PROSITE" id="PS51819">
    <property type="entry name" value="VOC"/>
    <property type="match status" value="1"/>
</dbReference>
<evidence type="ECO:0000259" key="1">
    <source>
        <dbReference type="PROSITE" id="PS51819"/>
    </source>
</evidence>
<gene>
    <name evidence="2" type="ORF">IIF7_11013</name>
</gene>
<reference evidence="2 3" key="1">
    <citation type="submission" date="2013-04" db="EMBL/GenBank/DDBJ databases">
        <title>Zunongwangia sp. 22II14-10F7 Genome Sequencing.</title>
        <authorList>
            <person name="Lai Q."/>
            <person name="Shao Z."/>
        </authorList>
    </citation>
    <scope>NUCLEOTIDE SEQUENCE [LARGE SCALE GENOMIC DNA]</scope>
    <source>
        <strain evidence="2 3">22II14-10F7</strain>
    </source>
</reference>
<protein>
    <submittedName>
        <fullName evidence="2">Glyoxalase/bleomycin resistance protein/dioxygenase</fullName>
    </submittedName>
</protein>
<dbReference type="PANTHER" id="PTHR47802:SF1">
    <property type="entry name" value="GLYOXALASE FAMILY PROTEIN, EXPRESSED"/>
    <property type="match status" value="1"/>
</dbReference>
<sequence>METQNHFGLQKDHDALLVADLQVSLQFYRDILGFKEIYNAGLGEKFKWVKASNDVQIHLIESNEKTEKNKGVHLAFNTSNLFGFIEFLRKQNVAFENSAGIADTTNTRPDGVEQIYFKDPDGYWIEVNNSKLEDF</sequence>
<feature type="domain" description="VOC" evidence="1">
    <location>
        <begin position="10"/>
        <end position="130"/>
    </location>
</feature>
<keyword evidence="2" id="KW-0560">Oxidoreductase</keyword>
<keyword evidence="2" id="KW-0223">Dioxygenase</keyword>
<dbReference type="AlphaFoldDB" id="A0A1Y1T2U3"/>